<sequence>MAAAMKENLRLGLATTLCMVGAFWWTMEDYQKDRVATLVVQSPTGLIETDAKSDAIEEMVAEEGLEPPTRGSLFPLHS</sequence>
<organism evidence="1 2">
    <name type="scientific">Sphingomicrobium clamense</name>
    <dbReference type="NCBI Taxonomy" id="2851013"/>
    <lineage>
        <taxon>Bacteria</taxon>
        <taxon>Pseudomonadati</taxon>
        <taxon>Pseudomonadota</taxon>
        <taxon>Alphaproteobacteria</taxon>
        <taxon>Sphingomonadales</taxon>
        <taxon>Sphingomonadaceae</taxon>
        <taxon>Sphingomicrobium</taxon>
    </lineage>
</organism>
<evidence type="ECO:0000313" key="2">
    <source>
        <dbReference type="Proteomes" id="UP000698028"/>
    </source>
</evidence>
<dbReference type="Proteomes" id="UP000698028">
    <property type="component" value="Unassembled WGS sequence"/>
</dbReference>
<comment type="caution">
    <text evidence="1">The sequence shown here is derived from an EMBL/GenBank/DDBJ whole genome shotgun (WGS) entry which is preliminary data.</text>
</comment>
<reference evidence="1 2" key="1">
    <citation type="submission" date="2021-07" db="EMBL/GenBank/DDBJ databases">
        <title>The draft genome sequence of Sphingomicrobium sp. B8.</title>
        <authorList>
            <person name="Mu L."/>
        </authorList>
    </citation>
    <scope>NUCLEOTIDE SEQUENCE [LARGE SCALE GENOMIC DNA]</scope>
    <source>
        <strain evidence="1 2">B8</strain>
    </source>
</reference>
<gene>
    <name evidence="1" type="ORF">KTQ36_07930</name>
</gene>
<evidence type="ECO:0000313" key="1">
    <source>
        <dbReference type="EMBL" id="MBW0145223.1"/>
    </source>
</evidence>
<name>A0ABS6V839_9SPHN</name>
<accession>A0ABS6V839</accession>
<protein>
    <submittedName>
        <fullName evidence="1">Uncharacterized protein</fullName>
    </submittedName>
</protein>
<dbReference type="RefSeq" id="WP_218633147.1">
    <property type="nucleotide sequence ID" value="NZ_JAHVAH010000001.1"/>
</dbReference>
<dbReference type="EMBL" id="JAHVAH010000001">
    <property type="protein sequence ID" value="MBW0145223.1"/>
    <property type="molecule type" value="Genomic_DNA"/>
</dbReference>
<proteinExistence type="predicted"/>
<keyword evidence="2" id="KW-1185">Reference proteome</keyword>